<evidence type="ECO:0000313" key="4">
    <source>
        <dbReference type="Proteomes" id="UP000468638"/>
    </source>
</evidence>
<dbReference type="Proteomes" id="UP000468638">
    <property type="component" value="Unassembled WGS sequence"/>
</dbReference>
<comment type="caution">
    <text evidence="3">The sequence shown here is derived from an EMBL/GenBank/DDBJ whole genome shotgun (WGS) entry which is preliminary data.</text>
</comment>
<dbReference type="EMBL" id="WMEQ01000017">
    <property type="protein sequence ID" value="MYL35414.1"/>
    <property type="molecule type" value="Genomic_DNA"/>
</dbReference>
<dbReference type="AlphaFoldDB" id="A0A6I5A513"/>
<name>A0A6I5A513_9BACI</name>
<evidence type="ECO:0000313" key="3">
    <source>
        <dbReference type="EMBL" id="MYL35414.1"/>
    </source>
</evidence>
<reference evidence="3 4" key="1">
    <citation type="submission" date="2019-11" db="EMBL/GenBank/DDBJ databases">
        <title>Genome sequences of 17 halophilic strains isolated from different environments.</title>
        <authorList>
            <person name="Furrow R.E."/>
        </authorList>
    </citation>
    <scope>NUCLEOTIDE SEQUENCE [LARGE SCALE GENOMIC DNA]</scope>
    <source>
        <strain evidence="3 4">22514_16_FS</strain>
    </source>
</reference>
<keyword evidence="2" id="KW-0732">Signal</keyword>
<gene>
    <name evidence="3" type="ORF">GLW05_17685</name>
</gene>
<dbReference type="RefSeq" id="WP_160850589.1">
    <property type="nucleotide sequence ID" value="NZ_WMEQ01000017.1"/>
</dbReference>
<organism evidence="3 4">
    <name type="scientific">Pontibacillus yanchengensis</name>
    <dbReference type="NCBI Taxonomy" id="462910"/>
    <lineage>
        <taxon>Bacteria</taxon>
        <taxon>Bacillati</taxon>
        <taxon>Bacillota</taxon>
        <taxon>Bacilli</taxon>
        <taxon>Bacillales</taxon>
        <taxon>Bacillaceae</taxon>
        <taxon>Pontibacillus</taxon>
    </lineage>
</organism>
<feature type="signal peptide" evidence="2">
    <location>
        <begin position="1"/>
        <end position="24"/>
    </location>
</feature>
<evidence type="ECO:0000256" key="2">
    <source>
        <dbReference type="SAM" id="SignalP"/>
    </source>
</evidence>
<sequence length="254" mass="28764">MKKMLMIISLLAVAVISAGQIVSATQNVDSSNSVSNEEKTSKKEKENTEELKVTAKEVKEKIKQKFEDKKIKGKNWLDKQESNKNIRASLTLNEKKTLNNAIKMAEDNNLDIQQWSLSYKLGSKTATSVFSKGDNQSIKEAKKEFKKKHLGSLNIQIKSMKEVVNNKENPESVRNQAAKKLENLKESRKSFKNEKTKMVYGLQVKSKAKNIDDIVSKNKVALVSKGENQKAALRKDVPQDWLERAEQNVKNAKK</sequence>
<proteinExistence type="predicted"/>
<feature type="region of interest" description="Disordered" evidence="1">
    <location>
        <begin position="27"/>
        <end position="51"/>
    </location>
</feature>
<feature type="chain" id="PRO_5026252145" evidence="2">
    <location>
        <begin position="25"/>
        <end position="254"/>
    </location>
</feature>
<evidence type="ECO:0000256" key="1">
    <source>
        <dbReference type="SAM" id="MobiDB-lite"/>
    </source>
</evidence>
<accession>A0A6I5A513</accession>
<feature type="compositionally biased region" description="Basic and acidic residues" evidence="1">
    <location>
        <begin position="36"/>
        <end position="51"/>
    </location>
</feature>
<protein>
    <submittedName>
        <fullName evidence="3">Uncharacterized protein</fullName>
    </submittedName>
</protein>